<dbReference type="Proteomes" id="UP001268542">
    <property type="component" value="Unassembled WGS sequence"/>
</dbReference>
<keyword evidence="18" id="KW-1185">Reference proteome</keyword>
<dbReference type="EC" id="2.7.1.175" evidence="4"/>
<evidence type="ECO:0000256" key="9">
    <source>
        <dbReference type="ARBA" id="ARBA00022777"/>
    </source>
</evidence>
<dbReference type="InterPro" id="IPR040999">
    <property type="entry name" value="Mak_N_cap"/>
</dbReference>
<evidence type="ECO:0000256" key="5">
    <source>
        <dbReference type="ARBA" id="ARBA00013882"/>
    </source>
</evidence>
<keyword evidence="9" id="KW-0418">Kinase</keyword>
<comment type="subunit">
    <text evidence="3">Monomer.</text>
</comment>
<gene>
    <name evidence="17" type="ORF">RDV89_18845</name>
</gene>
<evidence type="ECO:0000256" key="11">
    <source>
        <dbReference type="ARBA" id="ARBA00023056"/>
    </source>
</evidence>
<evidence type="ECO:0000256" key="10">
    <source>
        <dbReference type="ARBA" id="ARBA00022840"/>
    </source>
</evidence>
<proteinExistence type="inferred from homology"/>
<evidence type="ECO:0000256" key="2">
    <source>
        <dbReference type="ARBA" id="ARBA00006219"/>
    </source>
</evidence>
<organism evidence="17 18">
    <name type="scientific">Nocardioides imazamoxiresistens</name>
    <dbReference type="NCBI Taxonomy" id="3231893"/>
    <lineage>
        <taxon>Bacteria</taxon>
        <taxon>Bacillati</taxon>
        <taxon>Actinomycetota</taxon>
        <taxon>Actinomycetes</taxon>
        <taxon>Propionibacteriales</taxon>
        <taxon>Nocardioidaceae</taxon>
        <taxon>Nocardioides</taxon>
    </lineage>
</organism>
<accession>A0ABU3Q0X3</accession>
<sequence>MTGTGTDHQAHPQDPSPAERLADLLERSRWFGGKGRPFSVTGTRRAGTFGGSGADDDPFVAIELVEVTYTDGTDDAASGEPATELYQVPLAVYLDRQERLDHAFVGWWDVDGIGTGSTGPTGPTWAHVYDAAHDRVALHAWLEAFSRAGDGAVDAGSALAFHRLPGHELDLEARASLFSGEQSNSSVMFGDVALMKIFRKVTPGVNPDVQVHEVLTSTGSHHVAELYGWLDVLDETSDAVIQLAMLQEFLRTASDGWDLAQASVRNLFAQEDLHADEVGGDFAAEAARLGTALAEVHATLAEHFPVEARSGSEVGDLAAAMDARLAAAIAVNGDLEQYAPGLRTRFAAVAALGDVPVQRVHGDLHLGQTLRTTSGWKIVDFEGEPAKPLHDRLLPDSVWRDVAGMLRSFDYAPRVVARTLEAPDQETWDQRYARAEEWAAHNRAAFLRAYAGRDLEPAEETLLAAYVADKAVYETVYETRNRPGWVDIPLAALARIGGAA</sequence>
<keyword evidence="10" id="KW-0067">ATP-binding</keyword>
<evidence type="ECO:0000256" key="13">
    <source>
        <dbReference type="ARBA" id="ARBA00031251"/>
    </source>
</evidence>
<evidence type="ECO:0000313" key="18">
    <source>
        <dbReference type="Proteomes" id="UP001268542"/>
    </source>
</evidence>
<evidence type="ECO:0000256" key="7">
    <source>
        <dbReference type="ARBA" id="ARBA00022679"/>
    </source>
</evidence>
<dbReference type="RefSeq" id="WP_315735622.1">
    <property type="nucleotide sequence ID" value="NZ_JAVYII010000010.1"/>
</dbReference>
<comment type="caution">
    <text evidence="17">The sequence shown here is derived from an EMBL/GenBank/DDBJ whole genome shotgun (WGS) entry which is preliminary data.</text>
</comment>
<evidence type="ECO:0000256" key="4">
    <source>
        <dbReference type="ARBA" id="ARBA00011962"/>
    </source>
</evidence>
<evidence type="ECO:0000313" key="17">
    <source>
        <dbReference type="EMBL" id="MDT9595153.1"/>
    </source>
</evidence>
<keyword evidence="7" id="KW-0808">Transferase</keyword>
<dbReference type="Gene3D" id="3.90.1200.10">
    <property type="match status" value="1"/>
</dbReference>
<dbReference type="EMBL" id="JAVYII010000010">
    <property type="protein sequence ID" value="MDT9595153.1"/>
    <property type="molecule type" value="Genomic_DNA"/>
</dbReference>
<feature type="domain" description="Maltokinase N-terminal cap" evidence="16">
    <location>
        <begin position="25"/>
        <end position="134"/>
    </location>
</feature>
<evidence type="ECO:0000256" key="3">
    <source>
        <dbReference type="ARBA" id="ARBA00011245"/>
    </source>
</evidence>
<feature type="region of interest" description="Disordered" evidence="15">
    <location>
        <begin position="1"/>
        <end position="22"/>
    </location>
</feature>
<dbReference type="Pfam" id="PF18085">
    <property type="entry name" value="Mak_N_cap"/>
    <property type="match status" value="1"/>
</dbReference>
<dbReference type="SUPFAM" id="SSF56112">
    <property type="entry name" value="Protein kinase-like (PK-like)"/>
    <property type="match status" value="1"/>
</dbReference>
<comment type="catalytic activity">
    <reaction evidence="14">
        <text>D-maltose + ATP = alpha-maltose 1-phosphate + ADP + H(+)</text>
        <dbReference type="Rhea" id="RHEA:31915"/>
        <dbReference type="ChEBI" id="CHEBI:15378"/>
        <dbReference type="ChEBI" id="CHEBI:17306"/>
        <dbReference type="ChEBI" id="CHEBI:30616"/>
        <dbReference type="ChEBI" id="CHEBI:63576"/>
        <dbReference type="ChEBI" id="CHEBI:456216"/>
        <dbReference type="EC" id="2.7.1.175"/>
    </reaction>
</comment>
<comment type="pathway">
    <text evidence="1">Glycan biosynthesis; glycogen biosynthesis.</text>
</comment>
<name>A0ABU3Q0X3_9ACTN</name>
<keyword evidence="12" id="KW-0119">Carbohydrate metabolism</keyword>
<evidence type="ECO:0000256" key="15">
    <source>
        <dbReference type="SAM" id="MobiDB-lite"/>
    </source>
</evidence>
<comment type="similarity">
    <text evidence="2">Belongs to the aminoglycoside phosphotransferase family.</text>
</comment>
<dbReference type="InterPro" id="IPR011009">
    <property type="entry name" value="Kinase-like_dom_sf"/>
</dbReference>
<evidence type="ECO:0000256" key="12">
    <source>
        <dbReference type="ARBA" id="ARBA00023277"/>
    </source>
</evidence>
<evidence type="ECO:0000259" key="16">
    <source>
        <dbReference type="Pfam" id="PF18085"/>
    </source>
</evidence>
<keyword evidence="6" id="KW-0321">Glycogen metabolism</keyword>
<evidence type="ECO:0000256" key="6">
    <source>
        <dbReference type="ARBA" id="ARBA00022600"/>
    </source>
</evidence>
<protein>
    <recommendedName>
        <fullName evidence="5">Maltokinase</fullName>
        <ecNumber evidence="4">2.7.1.175</ecNumber>
    </recommendedName>
    <alternativeName>
        <fullName evidence="13">Maltose-1-phosphate synthase</fullName>
    </alternativeName>
</protein>
<keyword evidence="11" id="KW-0320">Glycogen biosynthesis</keyword>
<keyword evidence="8" id="KW-0547">Nucleotide-binding</keyword>
<reference evidence="17 18" key="1">
    <citation type="submission" date="2023-08" db="EMBL/GenBank/DDBJ databases">
        <title>Nocardioides seae sp. nov., a bacterium isolated from a soil.</title>
        <authorList>
            <person name="Wang X."/>
        </authorList>
    </citation>
    <scope>NUCLEOTIDE SEQUENCE [LARGE SCALE GENOMIC DNA]</scope>
    <source>
        <strain evidence="17 18">YZH12</strain>
    </source>
</reference>
<evidence type="ECO:0000256" key="14">
    <source>
        <dbReference type="ARBA" id="ARBA00049067"/>
    </source>
</evidence>
<evidence type="ECO:0000256" key="1">
    <source>
        <dbReference type="ARBA" id="ARBA00004964"/>
    </source>
</evidence>
<evidence type="ECO:0000256" key="8">
    <source>
        <dbReference type="ARBA" id="ARBA00022741"/>
    </source>
</evidence>